<organism evidence="2 3">
    <name type="scientific">Araneus ventricosus</name>
    <name type="common">Orbweaver spider</name>
    <name type="synonym">Epeira ventricosa</name>
    <dbReference type="NCBI Taxonomy" id="182803"/>
    <lineage>
        <taxon>Eukaryota</taxon>
        <taxon>Metazoa</taxon>
        <taxon>Ecdysozoa</taxon>
        <taxon>Arthropoda</taxon>
        <taxon>Chelicerata</taxon>
        <taxon>Arachnida</taxon>
        <taxon>Araneae</taxon>
        <taxon>Araneomorphae</taxon>
        <taxon>Entelegynae</taxon>
        <taxon>Araneoidea</taxon>
        <taxon>Araneidae</taxon>
        <taxon>Araneus</taxon>
    </lineage>
</organism>
<evidence type="ECO:0000313" key="2">
    <source>
        <dbReference type="EMBL" id="GBN08142.1"/>
    </source>
</evidence>
<evidence type="ECO:0000313" key="3">
    <source>
        <dbReference type="Proteomes" id="UP000499080"/>
    </source>
</evidence>
<dbReference type="AlphaFoldDB" id="A0A4Y2L0T7"/>
<keyword evidence="3" id="KW-1185">Reference proteome</keyword>
<reference evidence="2 3" key="1">
    <citation type="journal article" date="2019" name="Sci. Rep.">
        <title>Orb-weaving spider Araneus ventricosus genome elucidates the spidroin gene catalogue.</title>
        <authorList>
            <person name="Kono N."/>
            <person name="Nakamura H."/>
            <person name="Ohtoshi R."/>
            <person name="Moran D.A.P."/>
            <person name="Shinohara A."/>
            <person name="Yoshida Y."/>
            <person name="Fujiwara M."/>
            <person name="Mori M."/>
            <person name="Tomita M."/>
            <person name="Arakawa K."/>
        </authorList>
    </citation>
    <scope>NUCLEOTIDE SEQUENCE [LARGE SCALE GENOMIC DNA]</scope>
</reference>
<proteinExistence type="predicted"/>
<dbReference type="InterPro" id="IPR007110">
    <property type="entry name" value="Ig-like_dom"/>
</dbReference>
<comment type="caution">
    <text evidence="2">The sequence shown here is derived from an EMBL/GenBank/DDBJ whole genome shotgun (WGS) entry which is preliminary data.</text>
</comment>
<gene>
    <name evidence="2" type="ORF">AVEN_233370_1</name>
</gene>
<name>A0A4Y2L0T7_ARAVE</name>
<dbReference type="EMBL" id="BGPR01005235">
    <property type="protein sequence ID" value="GBN08142.1"/>
    <property type="molecule type" value="Genomic_DNA"/>
</dbReference>
<dbReference type="InterPro" id="IPR036179">
    <property type="entry name" value="Ig-like_dom_sf"/>
</dbReference>
<dbReference type="SUPFAM" id="SSF48726">
    <property type="entry name" value="Immunoglobulin"/>
    <property type="match status" value="1"/>
</dbReference>
<dbReference type="PROSITE" id="PS50835">
    <property type="entry name" value="IG_LIKE"/>
    <property type="match status" value="1"/>
</dbReference>
<evidence type="ECO:0000259" key="1">
    <source>
        <dbReference type="PROSITE" id="PS50835"/>
    </source>
</evidence>
<accession>A0A4Y2L0T7</accession>
<feature type="domain" description="Ig-like" evidence="1">
    <location>
        <begin position="1"/>
        <end position="87"/>
    </location>
</feature>
<protein>
    <recommendedName>
        <fullName evidence="1">Ig-like domain-containing protein</fullName>
    </recommendedName>
</protein>
<feature type="non-terminal residue" evidence="2">
    <location>
        <position position="1"/>
    </location>
</feature>
<dbReference type="Proteomes" id="UP000499080">
    <property type="component" value="Unassembled WGS sequence"/>
</dbReference>
<sequence>PTVVYVEDRTSVQEDESGGAYKVDLQCVPSGWFVYDSMIWLKDGAVIYTETVIRYSAASEQRLQLNLTSPFRMENVSEFQGYYYCSVDLDNTYKPIYSPKLIVKFSGVHTFILHMKSEIPENSNYSDLDSLDLPFIEEFNKYLDVIYSNGSRLFLKDATCSGKDNHVSYRVVVFYCSRQLDTLTALVMAAPSTGARLRLVAHSAANFTDFTNRTDFLSLECSASSNEDGL</sequence>